<dbReference type="InterPro" id="IPR023393">
    <property type="entry name" value="START-like_dom_sf"/>
</dbReference>
<evidence type="ECO:0000256" key="1">
    <source>
        <dbReference type="ARBA" id="ARBA00006817"/>
    </source>
</evidence>
<sequence>MPPTSGAGSVVVTTPSDREIRMTRDFDAPARLVFAAWTTPELLLCWFGARGWRLVECEVDLRVGGAWRFVSRGPGGAEMTQHGVYREIVAGRRLVQTESYGDAPAGAETLVTTEFVEDQGRTTVVTTVTAPSREARDAVLRTPMERGVGEGHDRLARVLTEIRAYGVDGRRRAADPTDASGTTELRRERRNG</sequence>
<dbReference type="SUPFAM" id="SSF55961">
    <property type="entry name" value="Bet v1-like"/>
    <property type="match status" value="1"/>
</dbReference>
<evidence type="ECO:0000313" key="3">
    <source>
        <dbReference type="EMBL" id="ASO20755.1"/>
    </source>
</evidence>
<dbReference type="EMBL" id="CP022521">
    <property type="protein sequence ID" value="ASO20755.1"/>
    <property type="molecule type" value="Genomic_DNA"/>
</dbReference>
<dbReference type="OrthoDB" id="5185819at2"/>
<dbReference type="CDD" id="cd07826">
    <property type="entry name" value="SRPBCC_CalC_Aha1-like_9"/>
    <property type="match status" value="1"/>
</dbReference>
<name>A0A221W4H4_9PSEU</name>
<dbReference type="KEGG" id="ahg:AHOG_15645"/>
<evidence type="ECO:0000313" key="4">
    <source>
        <dbReference type="Proteomes" id="UP000204221"/>
    </source>
</evidence>
<comment type="similarity">
    <text evidence="1">Belongs to the AHA1 family.</text>
</comment>
<dbReference type="Proteomes" id="UP000204221">
    <property type="component" value="Chromosome"/>
</dbReference>
<reference evidence="3 4" key="1">
    <citation type="submission" date="2017-07" db="EMBL/GenBank/DDBJ databases">
        <title>Complete genome sequence of Actinoalloteichus hoggarensis DSM 45943, type strain of Actinoalloteichus hoggarensis.</title>
        <authorList>
            <person name="Ruckert C."/>
            <person name="Nouioui I."/>
            <person name="Willmese J."/>
            <person name="van Wezel G."/>
            <person name="Klenk H.-P."/>
            <person name="Kalinowski J."/>
            <person name="Zotchev S.B."/>
        </authorList>
    </citation>
    <scope>NUCLEOTIDE SEQUENCE [LARGE SCALE GENOMIC DNA]</scope>
    <source>
        <strain evidence="3 4">DSM 45943</strain>
    </source>
</reference>
<dbReference type="AlphaFoldDB" id="A0A221W4H4"/>
<accession>A0A221W4H4</accession>
<proteinExistence type="inferred from homology"/>
<dbReference type="InterPro" id="IPR013538">
    <property type="entry name" value="ASHA1/2-like_C"/>
</dbReference>
<feature type="domain" description="Activator of Hsp90 ATPase homologue 1/2-like C-terminal" evidence="2">
    <location>
        <begin position="27"/>
        <end position="159"/>
    </location>
</feature>
<dbReference type="Pfam" id="PF08327">
    <property type="entry name" value="AHSA1"/>
    <property type="match status" value="1"/>
</dbReference>
<evidence type="ECO:0000259" key="2">
    <source>
        <dbReference type="Pfam" id="PF08327"/>
    </source>
</evidence>
<dbReference type="Gene3D" id="3.30.530.20">
    <property type="match status" value="1"/>
</dbReference>
<dbReference type="RefSeq" id="WP_093942038.1">
    <property type="nucleotide sequence ID" value="NZ_CP022521.1"/>
</dbReference>
<protein>
    <recommendedName>
        <fullName evidence="2">Activator of Hsp90 ATPase homologue 1/2-like C-terminal domain-containing protein</fullName>
    </recommendedName>
</protein>
<organism evidence="3 4">
    <name type="scientific">Actinoalloteichus hoggarensis</name>
    <dbReference type="NCBI Taxonomy" id="1470176"/>
    <lineage>
        <taxon>Bacteria</taxon>
        <taxon>Bacillati</taxon>
        <taxon>Actinomycetota</taxon>
        <taxon>Actinomycetes</taxon>
        <taxon>Pseudonocardiales</taxon>
        <taxon>Pseudonocardiaceae</taxon>
        <taxon>Actinoalloteichus</taxon>
    </lineage>
</organism>
<gene>
    <name evidence="3" type="ORF">AHOG_15645</name>
</gene>
<keyword evidence="4" id="KW-1185">Reference proteome</keyword>